<dbReference type="Pfam" id="PF00668">
    <property type="entry name" value="Condensation"/>
    <property type="match status" value="1"/>
</dbReference>
<dbReference type="Pfam" id="PF00501">
    <property type="entry name" value="AMP-binding"/>
    <property type="match status" value="1"/>
</dbReference>
<dbReference type="PANTHER" id="PTHR45527">
    <property type="entry name" value="NONRIBOSOMAL PEPTIDE SYNTHETASE"/>
    <property type="match status" value="1"/>
</dbReference>
<evidence type="ECO:0000256" key="1">
    <source>
        <dbReference type="ARBA" id="ARBA00022450"/>
    </source>
</evidence>
<dbReference type="GO" id="GO:0005737">
    <property type="term" value="C:cytoplasm"/>
    <property type="evidence" value="ECO:0007669"/>
    <property type="project" value="TreeGrafter"/>
</dbReference>
<dbReference type="Gene3D" id="3.30.559.10">
    <property type="entry name" value="Chloramphenicol acetyltransferase-like domain"/>
    <property type="match status" value="1"/>
</dbReference>
<evidence type="ECO:0000256" key="2">
    <source>
        <dbReference type="ARBA" id="ARBA00022553"/>
    </source>
</evidence>
<keyword evidence="1" id="KW-0596">Phosphopantetheine</keyword>
<dbReference type="EMBL" id="CAJNOQ010019277">
    <property type="protein sequence ID" value="CAF1446760.1"/>
    <property type="molecule type" value="Genomic_DNA"/>
</dbReference>
<dbReference type="PROSITE" id="PS00455">
    <property type="entry name" value="AMP_BINDING"/>
    <property type="match status" value="1"/>
</dbReference>
<evidence type="ECO:0000313" key="6">
    <source>
        <dbReference type="Proteomes" id="UP000663829"/>
    </source>
</evidence>
<dbReference type="SUPFAM" id="SSF47336">
    <property type="entry name" value="ACP-like"/>
    <property type="match status" value="1"/>
</dbReference>
<dbReference type="InterPro" id="IPR009081">
    <property type="entry name" value="PP-bd_ACP"/>
</dbReference>
<dbReference type="InterPro" id="IPR000873">
    <property type="entry name" value="AMP-dep_synth/lig_dom"/>
</dbReference>
<gene>
    <name evidence="4" type="ORF">GPM918_LOCUS34578</name>
    <name evidence="5" type="ORF">SRO942_LOCUS35275</name>
</gene>
<accession>A0A815PBU8</accession>
<dbReference type="GO" id="GO:0031177">
    <property type="term" value="F:phosphopantetheine binding"/>
    <property type="evidence" value="ECO:0007669"/>
    <property type="project" value="TreeGrafter"/>
</dbReference>
<dbReference type="AlphaFoldDB" id="A0A815PBU8"/>
<dbReference type="GO" id="GO:0043041">
    <property type="term" value="P:amino acid activation for nonribosomal peptide biosynthetic process"/>
    <property type="evidence" value="ECO:0007669"/>
    <property type="project" value="TreeGrafter"/>
</dbReference>
<dbReference type="GO" id="GO:0003824">
    <property type="term" value="F:catalytic activity"/>
    <property type="evidence" value="ECO:0007669"/>
    <property type="project" value="InterPro"/>
</dbReference>
<proteinExistence type="predicted"/>
<dbReference type="SUPFAM" id="SSF56801">
    <property type="entry name" value="Acetyl-CoA synthetase-like"/>
    <property type="match status" value="1"/>
</dbReference>
<evidence type="ECO:0000313" key="5">
    <source>
        <dbReference type="EMBL" id="CAF4321172.1"/>
    </source>
</evidence>
<comment type="caution">
    <text evidence="4">The sequence shown here is derived from an EMBL/GenBank/DDBJ whole genome shotgun (WGS) entry which is preliminary data.</text>
</comment>
<keyword evidence="6" id="KW-1185">Reference proteome</keyword>
<dbReference type="Proteomes" id="UP000681722">
    <property type="component" value="Unassembled WGS sequence"/>
</dbReference>
<dbReference type="Gene3D" id="3.40.50.12780">
    <property type="entry name" value="N-terminal domain of ligase-like"/>
    <property type="match status" value="1"/>
</dbReference>
<organism evidence="4 6">
    <name type="scientific">Didymodactylos carnosus</name>
    <dbReference type="NCBI Taxonomy" id="1234261"/>
    <lineage>
        <taxon>Eukaryota</taxon>
        <taxon>Metazoa</taxon>
        <taxon>Spiralia</taxon>
        <taxon>Gnathifera</taxon>
        <taxon>Rotifera</taxon>
        <taxon>Eurotatoria</taxon>
        <taxon>Bdelloidea</taxon>
        <taxon>Philodinida</taxon>
        <taxon>Philodinidae</taxon>
        <taxon>Didymodactylos</taxon>
    </lineage>
</organism>
<dbReference type="PANTHER" id="PTHR45527:SF1">
    <property type="entry name" value="FATTY ACID SYNTHASE"/>
    <property type="match status" value="1"/>
</dbReference>
<evidence type="ECO:0000313" key="4">
    <source>
        <dbReference type="EMBL" id="CAF1446760.1"/>
    </source>
</evidence>
<dbReference type="Gene3D" id="1.10.1200.10">
    <property type="entry name" value="ACP-like"/>
    <property type="match status" value="1"/>
</dbReference>
<protein>
    <recommendedName>
        <fullName evidence="3">Carrier domain-containing protein</fullName>
    </recommendedName>
</protein>
<dbReference type="NCBIfam" id="TIGR01733">
    <property type="entry name" value="AA-adenyl-dom"/>
    <property type="match status" value="1"/>
</dbReference>
<dbReference type="InterPro" id="IPR045851">
    <property type="entry name" value="AMP-bd_C_sf"/>
</dbReference>
<evidence type="ECO:0000259" key="3">
    <source>
        <dbReference type="PROSITE" id="PS50075"/>
    </source>
</evidence>
<reference evidence="4" key="1">
    <citation type="submission" date="2021-02" db="EMBL/GenBank/DDBJ databases">
        <authorList>
            <person name="Nowell W R."/>
        </authorList>
    </citation>
    <scope>NUCLEOTIDE SEQUENCE</scope>
</reference>
<dbReference type="CDD" id="cd05930">
    <property type="entry name" value="A_NRPS"/>
    <property type="match status" value="1"/>
</dbReference>
<dbReference type="InterPro" id="IPR020845">
    <property type="entry name" value="AMP-binding_CS"/>
</dbReference>
<dbReference type="Gene3D" id="3.30.300.30">
    <property type="match status" value="1"/>
</dbReference>
<dbReference type="InterPro" id="IPR010071">
    <property type="entry name" value="AA_adenyl_dom"/>
</dbReference>
<dbReference type="PROSITE" id="PS50075">
    <property type="entry name" value="CARRIER"/>
    <property type="match status" value="1"/>
</dbReference>
<dbReference type="InterPro" id="IPR025110">
    <property type="entry name" value="AMP-bd_C"/>
</dbReference>
<dbReference type="InterPro" id="IPR036736">
    <property type="entry name" value="ACP-like_sf"/>
</dbReference>
<dbReference type="Gene3D" id="3.30.559.30">
    <property type="entry name" value="Nonribosomal peptide synthetase, condensation domain"/>
    <property type="match status" value="1"/>
</dbReference>
<dbReference type="Pfam" id="PF13193">
    <property type="entry name" value="AMP-binding_C"/>
    <property type="match status" value="1"/>
</dbReference>
<dbReference type="InterPro" id="IPR023213">
    <property type="entry name" value="CAT-like_dom_sf"/>
</dbReference>
<dbReference type="InterPro" id="IPR042099">
    <property type="entry name" value="ANL_N_sf"/>
</dbReference>
<dbReference type="GO" id="GO:0044550">
    <property type="term" value="P:secondary metabolite biosynthetic process"/>
    <property type="evidence" value="ECO:0007669"/>
    <property type="project" value="TreeGrafter"/>
</dbReference>
<dbReference type="Proteomes" id="UP000663829">
    <property type="component" value="Unassembled WGS sequence"/>
</dbReference>
<keyword evidence="2" id="KW-0597">Phosphoprotein</keyword>
<dbReference type="OrthoDB" id="416786at2759"/>
<feature type="domain" description="Carrier" evidence="3">
    <location>
        <begin position="1035"/>
        <end position="1110"/>
    </location>
</feature>
<dbReference type="SUPFAM" id="SSF52777">
    <property type="entry name" value="CoA-dependent acyltransferases"/>
    <property type="match status" value="2"/>
</dbReference>
<name>A0A815PBU8_9BILA</name>
<dbReference type="Pfam" id="PF00550">
    <property type="entry name" value="PP-binding"/>
    <property type="match status" value="1"/>
</dbReference>
<dbReference type="EMBL" id="CAJOBC010084719">
    <property type="protein sequence ID" value="CAF4321172.1"/>
    <property type="molecule type" value="Genomic_DNA"/>
</dbReference>
<dbReference type="InterPro" id="IPR001242">
    <property type="entry name" value="Condensation_dom"/>
</dbReference>
<sequence length="1122" mass="130103">MRAQANHIEDSNSSKEKWTSLGITQGRASYGQERIWFDEQIRFNGRNEMKKIAMYNLPLCYKVKCGSVSVERVRQALSIMVDEHSILRTSLSYDTEQQYLKQEIVPLKDSVYSFQLSTIKSEREIKEIMKNEKTNSSLFDLEQGRVFRCHLIRRSDSSNSNDDLLNQNDLLLFNIHHSAFDGYSQYRLFPQYLHLAYTNTIYEGHQRQIQYIDYSIYERQMNMSDAKHYWQQLLDGYNIDKQFTLPYDHRHEQQEQRTGIGATVTFKFDTLLVESMIAHASEMNVSLYQLCLSSYYAYLFKQTQDQDLCVGIFPDNRYRPELQFIIGMFTNLLPLRLHIDPRQSFHDLIAQVRHLYIQSIEHCYMPYQQIIDLHRQQQSSLVLLPFVRTAFIYTEEPSNHFQLDLDDNTVLSEFNIHDEENKTAGISKFDLTLSIDYEPVDTTLCFTLEYSLDLFEHFTVELISHRFYMLLKQLFSSPSSIDKSLYKLSILLPHEVNLINELNITDATCEQQQCIHQQFAYKVQHHPQKVSVVLDEQLLTYCELLYYVQLMSLSLMNDYNVKPQQIICQCLDQSIEMVIGILTILTCGATYCPLSPQDPQQRLLSLVADVQAETILVHHKTQEKFAQSNIAAINIESLIENLGKITDQHLSLLSTVHVSMNDQAYLIFTSGSTGHPKGVIISHINFANFIIGSNIKQQMPADSEVLLQLSQCSFDVHITEILGSLIVGYQLVLLHPNGLFDLHYLSATIKSHQITQMDTVPTYCHTLCEFWIINKYERFDTIRWWRLGGEKLYSKTITQLLPFVAPQNKCKIFNLYGPTECTICTTGHVITTEDLKSHLNTPIPIGRPLHNYHCYVLDDYLEPVIPSNQIGELYIGGPGVFLGYFNRPDLTKQSFVNINGEQCYRTGDLIKLNDNGEMVYVDRRDFQIKLRGQRVEIGEIEQTILRSSSSIDNCVVVKYTNNQQQEHLLAYIEASTITESSSIRQYCQSQLPRYMIPSLFIILDKLPLNASGKVDRKQLVLPDLNQQFNEDEYCEPQTELQWQIHDTWCQLLNKERISLNTNFFSLGENSLSLTKLYNEYQSKYSFKSNIGILFNHATINGHAKLIEKCIRQQNLNNNKSVV</sequence>